<feature type="compositionally biased region" description="Basic and acidic residues" evidence="1">
    <location>
        <begin position="76"/>
        <end position="106"/>
    </location>
</feature>
<evidence type="ECO:0000313" key="2">
    <source>
        <dbReference type="EMBL" id="MBW0481899.1"/>
    </source>
</evidence>
<dbReference type="AlphaFoldDB" id="A0A9Q3GWV3"/>
<comment type="caution">
    <text evidence="2">The sequence shown here is derived from an EMBL/GenBank/DDBJ whole genome shotgun (WGS) entry which is preliminary data.</text>
</comment>
<proteinExistence type="predicted"/>
<evidence type="ECO:0000313" key="3">
    <source>
        <dbReference type="Proteomes" id="UP000765509"/>
    </source>
</evidence>
<feature type="region of interest" description="Disordered" evidence="1">
    <location>
        <begin position="60"/>
        <end position="108"/>
    </location>
</feature>
<name>A0A9Q3GWV3_9BASI</name>
<evidence type="ECO:0000256" key="1">
    <source>
        <dbReference type="SAM" id="MobiDB-lite"/>
    </source>
</evidence>
<reference evidence="2" key="1">
    <citation type="submission" date="2021-03" db="EMBL/GenBank/DDBJ databases">
        <title>Draft genome sequence of rust myrtle Austropuccinia psidii MF-1, a brazilian biotype.</title>
        <authorList>
            <person name="Quecine M.C."/>
            <person name="Pachon D.M.R."/>
            <person name="Bonatelli M.L."/>
            <person name="Correr F.H."/>
            <person name="Franceschini L.M."/>
            <person name="Leite T.F."/>
            <person name="Margarido G.R.A."/>
            <person name="Almeida C.A."/>
            <person name="Ferrarezi J.A."/>
            <person name="Labate C.A."/>
        </authorList>
    </citation>
    <scope>NUCLEOTIDE SEQUENCE</scope>
    <source>
        <strain evidence="2">MF-1</strain>
    </source>
</reference>
<protein>
    <submittedName>
        <fullName evidence="2">Uncharacterized protein</fullName>
    </submittedName>
</protein>
<gene>
    <name evidence="2" type="ORF">O181_021614</name>
</gene>
<dbReference type="Proteomes" id="UP000765509">
    <property type="component" value="Unassembled WGS sequence"/>
</dbReference>
<sequence length="129" mass="14079">MVRQENIETASTANSIIPASTANSESNSTAIIAWDSQPEPISCELNNLDICNTLQKEENLANRASSNPSRSSQKGYRCDDCRSQSVTEEKGSVNESQTDKLCHSESDNTFLPSNRADTTTISLIVHLKS</sequence>
<keyword evidence="3" id="KW-1185">Reference proteome</keyword>
<dbReference type="EMBL" id="AVOT02006563">
    <property type="protein sequence ID" value="MBW0481899.1"/>
    <property type="molecule type" value="Genomic_DNA"/>
</dbReference>
<organism evidence="2 3">
    <name type="scientific">Austropuccinia psidii MF-1</name>
    <dbReference type="NCBI Taxonomy" id="1389203"/>
    <lineage>
        <taxon>Eukaryota</taxon>
        <taxon>Fungi</taxon>
        <taxon>Dikarya</taxon>
        <taxon>Basidiomycota</taxon>
        <taxon>Pucciniomycotina</taxon>
        <taxon>Pucciniomycetes</taxon>
        <taxon>Pucciniales</taxon>
        <taxon>Sphaerophragmiaceae</taxon>
        <taxon>Austropuccinia</taxon>
    </lineage>
</organism>
<feature type="compositionally biased region" description="Low complexity" evidence="1">
    <location>
        <begin position="61"/>
        <end position="72"/>
    </location>
</feature>
<accession>A0A9Q3GWV3</accession>